<comment type="caution">
    <text evidence="2">The sequence shown here is derived from an EMBL/GenBank/DDBJ whole genome shotgun (WGS) entry which is preliminary data.</text>
</comment>
<dbReference type="InterPro" id="IPR021377">
    <property type="entry name" value="DUF3006"/>
</dbReference>
<dbReference type="Pfam" id="PF11213">
    <property type="entry name" value="DUF3006"/>
    <property type="match status" value="1"/>
</dbReference>
<sequence length="97" mass="11101">MIPDGTYTAVVDRIEDTLATLQLEGDDDLYNLVIGEEELPEPARHADAILDVELEDEELVRADYDEAETEARRDKAQSRFDRLSERPPRDDEDSHSK</sequence>
<evidence type="ECO:0000313" key="3">
    <source>
        <dbReference type="Proteomes" id="UP001596432"/>
    </source>
</evidence>
<protein>
    <submittedName>
        <fullName evidence="2">DUF3006 domain-containing protein</fullName>
    </submittedName>
</protein>
<dbReference type="Proteomes" id="UP001596432">
    <property type="component" value="Unassembled WGS sequence"/>
</dbReference>
<gene>
    <name evidence="2" type="ORF">ACFQMA_01310</name>
</gene>
<dbReference type="AlphaFoldDB" id="A0ABD5XTP8"/>
<evidence type="ECO:0000313" key="2">
    <source>
        <dbReference type="EMBL" id="MFC7138472.1"/>
    </source>
</evidence>
<keyword evidence="3" id="KW-1185">Reference proteome</keyword>
<dbReference type="EMBL" id="JBHTAS010000001">
    <property type="protein sequence ID" value="MFC7138472.1"/>
    <property type="molecule type" value="Genomic_DNA"/>
</dbReference>
<proteinExistence type="predicted"/>
<dbReference type="RefSeq" id="WP_274324098.1">
    <property type="nucleotide sequence ID" value="NZ_CP118158.1"/>
</dbReference>
<accession>A0ABD5XTP8</accession>
<evidence type="ECO:0000256" key="1">
    <source>
        <dbReference type="SAM" id="MobiDB-lite"/>
    </source>
</evidence>
<name>A0ABD5XTP8_9EURY</name>
<feature type="region of interest" description="Disordered" evidence="1">
    <location>
        <begin position="63"/>
        <end position="97"/>
    </location>
</feature>
<organism evidence="2 3">
    <name type="scientific">Halosimplex aquaticum</name>
    <dbReference type="NCBI Taxonomy" id="3026162"/>
    <lineage>
        <taxon>Archaea</taxon>
        <taxon>Methanobacteriati</taxon>
        <taxon>Methanobacteriota</taxon>
        <taxon>Stenosarchaea group</taxon>
        <taxon>Halobacteria</taxon>
        <taxon>Halobacteriales</taxon>
        <taxon>Haloarculaceae</taxon>
        <taxon>Halosimplex</taxon>
    </lineage>
</organism>
<reference evidence="2 3" key="1">
    <citation type="journal article" date="2019" name="Int. J. Syst. Evol. Microbiol.">
        <title>The Global Catalogue of Microorganisms (GCM) 10K type strain sequencing project: providing services to taxonomists for standard genome sequencing and annotation.</title>
        <authorList>
            <consortium name="The Broad Institute Genomics Platform"/>
            <consortium name="The Broad Institute Genome Sequencing Center for Infectious Disease"/>
            <person name="Wu L."/>
            <person name="Ma J."/>
        </authorList>
    </citation>
    <scope>NUCLEOTIDE SEQUENCE [LARGE SCALE GENOMIC DNA]</scope>
    <source>
        <strain evidence="2 3">XZYJT29</strain>
    </source>
</reference>
<dbReference type="GeneID" id="78818711"/>